<name>C3J7V1_POREA</name>
<dbReference type="AlphaFoldDB" id="C3J7V1"/>
<dbReference type="SUPFAM" id="SSF75217">
    <property type="entry name" value="alpha/beta knot"/>
    <property type="match status" value="1"/>
</dbReference>
<dbReference type="InterPro" id="IPR029026">
    <property type="entry name" value="tRNA_m1G_MTases_N"/>
</dbReference>
<accession>C3J7V1</accession>
<organism evidence="6 7">
    <name type="scientific">Porphyromonas endodontalis (strain ATCC 35406 / DSM 24491 / JCM 8526 / CCUG 16442 / BCRC 14492 / NCTC 13058 / HG 370)</name>
    <name type="common">Bacteroides endodontalis</name>
    <dbReference type="NCBI Taxonomy" id="553175"/>
    <lineage>
        <taxon>Bacteria</taxon>
        <taxon>Pseudomonadati</taxon>
        <taxon>Bacteroidota</taxon>
        <taxon>Bacteroidia</taxon>
        <taxon>Bacteroidales</taxon>
        <taxon>Porphyromonadaceae</taxon>
        <taxon>Porphyromonas</taxon>
    </lineage>
</organism>
<dbReference type="SUPFAM" id="SSF55315">
    <property type="entry name" value="L30e-like"/>
    <property type="match status" value="1"/>
</dbReference>
<evidence type="ECO:0000256" key="1">
    <source>
        <dbReference type="ARBA" id="ARBA00007228"/>
    </source>
</evidence>
<gene>
    <name evidence="6" type="ORF">POREN0001_1193</name>
</gene>
<dbReference type="PANTHER" id="PTHR43191:SF2">
    <property type="entry name" value="RRNA METHYLTRANSFERASE 3, MITOCHONDRIAL"/>
    <property type="match status" value="1"/>
</dbReference>
<keyword evidence="2 6" id="KW-0489">Methyltransferase</keyword>
<dbReference type="InterPro" id="IPR053888">
    <property type="entry name" value="MRM3-like_sub_bind"/>
</dbReference>
<dbReference type="Pfam" id="PF22435">
    <property type="entry name" value="MRM3-like_sub_bind"/>
    <property type="match status" value="1"/>
</dbReference>
<evidence type="ECO:0000259" key="4">
    <source>
        <dbReference type="Pfam" id="PF00588"/>
    </source>
</evidence>
<dbReference type="CDD" id="cd18109">
    <property type="entry name" value="SpoU-like_RNA-MTase"/>
    <property type="match status" value="1"/>
</dbReference>
<feature type="domain" description="tRNA/rRNA methyltransferase SpoU type" evidence="4">
    <location>
        <begin position="112"/>
        <end position="255"/>
    </location>
</feature>
<evidence type="ECO:0000313" key="7">
    <source>
        <dbReference type="Proteomes" id="UP000004295"/>
    </source>
</evidence>
<dbReference type="GO" id="GO:0008173">
    <property type="term" value="F:RNA methyltransferase activity"/>
    <property type="evidence" value="ECO:0007669"/>
    <property type="project" value="InterPro"/>
</dbReference>
<keyword evidence="3 6" id="KW-0808">Transferase</keyword>
<dbReference type="eggNOG" id="COG0566">
    <property type="taxonomic scope" value="Bacteria"/>
</dbReference>
<protein>
    <submittedName>
        <fullName evidence="6">RNA methyltransferase, TrmH family</fullName>
    </submittedName>
</protein>
<dbReference type="GO" id="GO:0003723">
    <property type="term" value="F:RNA binding"/>
    <property type="evidence" value="ECO:0007669"/>
    <property type="project" value="InterPro"/>
</dbReference>
<comment type="caution">
    <text evidence="6">The sequence shown here is derived from an EMBL/GenBank/DDBJ whole genome shotgun (WGS) entry which is preliminary data.</text>
</comment>
<evidence type="ECO:0000313" key="6">
    <source>
        <dbReference type="EMBL" id="EEN83746.1"/>
    </source>
</evidence>
<evidence type="ECO:0000256" key="2">
    <source>
        <dbReference type="ARBA" id="ARBA00022603"/>
    </source>
</evidence>
<reference evidence="6 7" key="1">
    <citation type="submission" date="2009-04" db="EMBL/GenBank/DDBJ databases">
        <authorList>
            <person name="Sebastian Y."/>
            <person name="Madupu R."/>
            <person name="Durkin A.S."/>
            <person name="Torralba M."/>
            <person name="Methe B."/>
            <person name="Sutton G.G."/>
            <person name="Strausberg R.L."/>
            <person name="Nelson K.E."/>
        </authorList>
    </citation>
    <scope>NUCLEOTIDE SEQUENCE [LARGE SCALE GENOMIC DNA]</scope>
    <source>
        <strain evidence="7">ATCC 35406 / BCRC 14492 / JCM 8526 / NCTC 13058 / HG 370</strain>
    </source>
</reference>
<feature type="domain" description="MRM3-like substrate binding" evidence="5">
    <location>
        <begin position="15"/>
        <end position="94"/>
    </location>
</feature>
<evidence type="ECO:0000256" key="3">
    <source>
        <dbReference type="ARBA" id="ARBA00022679"/>
    </source>
</evidence>
<comment type="similarity">
    <text evidence="1">Belongs to the class IV-like SAM-binding methyltransferase superfamily. RNA methyltransferase TrmH family.</text>
</comment>
<dbReference type="InterPro" id="IPR029028">
    <property type="entry name" value="Alpha/beta_knot_MTases"/>
</dbReference>
<dbReference type="InterPro" id="IPR001537">
    <property type="entry name" value="SpoU_MeTrfase"/>
</dbReference>
<dbReference type="GO" id="GO:0006396">
    <property type="term" value="P:RNA processing"/>
    <property type="evidence" value="ECO:0007669"/>
    <property type="project" value="InterPro"/>
</dbReference>
<dbReference type="PANTHER" id="PTHR43191">
    <property type="entry name" value="RRNA METHYLTRANSFERASE 3"/>
    <property type="match status" value="1"/>
</dbReference>
<proteinExistence type="inferred from homology"/>
<sequence length="261" mass="27960">MFTTSSNTLSQREKKLIVALQQTKVRRAEGLFVAEGPKLIGELLATFPCRLLVTTASFLPLVEGLGQIQHVVLLPEEYDFSSLSTLRTPRPMIALLELPTPPSASTITAPSLLLDNVQDPGNVGSILRTADWFGCRSVFTTEGTADPFSPKVVQATMGALARVKVTPITDVHTLGQAHRDGVAILGTFLEGEDILAHHSTPLFSSPYLLIMGNEGQGISPTVAQYVTQRLTIPSSSPDGKQVESLNVAAATAIVLACLHRH</sequence>
<dbReference type="InterPro" id="IPR029064">
    <property type="entry name" value="Ribosomal_eL30-like_sf"/>
</dbReference>
<keyword evidence="7" id="KW-1185">Reference proteome</keyword>
<dbReference type="STRING" id="553175.POREN0001_1193"/>
<evidence type="ECO:0000259" key="5">
    <source>
        <dbReference type="Pfam" id="PF22435"/>
    </source>
</evidence>
<dbReference type="Gene3D" id="3.30.1330.30">
    <property type="match status" value="1"/>
</dbReference>
<dbReference type="GeneID" id="93365513"/>
<dbReference type="EMBL" id="ACNN01000005">
    <property type="protein sequence ID" value="EEN83746.1"/>
    <property type="molecule type" value="Genomic_DNA"/>
</dbReference>
<dbReference type="InterPro" id="IPR051259">
    <property type="entry name" value="rRNA_Methyltransferase"/>
</dbReference>
<dbReference type="RefSeq" id="WP_004332213.1">
    <property type="nucleotide sequence ID" value="NZ_ACNN01000005.1"/>
</dbReference>
<dbReference type="GO" id="GO:0032259">
    <property type="term" value="P:methylation"/>
    <property type="evidence" value="ECO:0007669"/>
    <property type="project" value="UniProtKB-KW"/>
</dbReference>
<dbReference type="Gene3D" id="3.40.1280.10">
    <property type="match status" value="1"/>
</dbReference>
<dbReference type="Pfam" id="PF00588">
    <property type="entry name" value="SpoU_methylase"/>
    <property type="match status" value="1"/>
</dbReference>
<dbReference type="Proteomes" id="UP000004295">
    <property type="component" value="Unassembled WGS sequence"/>
</dbReference>